<sequence>MICNKLLTDLELFRLNKFIGLLIHTIRTQNSYYHYDNLPHMHPLTKESIFDFETSFDLNYGFWNSSPQKDLFRILFFLFYIFLFFFFFNGFYIYFFSFSIYFFFSFKFFTL</sequence>
<keyword evidence="1" id="KW-0472">Membrane</keyword>
<organism evidence="2 3">
    <name type="scientific">[Candida] arabinofermentans NRRL YB-2248</name>
    <dbReference type="NCBI Taxonomy" id="983967"/>
    <lineage>
        <taxon>Eukaryota</taxon>
        <taxon>Fungi</taxon>
        <taxon>Dikarya</taxon>
        <taxon>Ascomycota</taxon>
        <taxon>Saccharomycotina</taxon>
        <taxon>Pichiomycetes</taxon>
        <taxon>Pichiales</taxon>
        <taxon>Pichiaceae</taxon>
        <taxon>Ogataea</taxon>
        <taxon>Ogataea/Candida clade</taxon>
    </lineage>
</organism>
<proteinExistence type="predicted"/>
<dbReference type="AlphaFoldDB" id="A0A1E4SYQ8"/>
<evidence type="ECO:0000256" key="1">
    <source>
        <dbReference type="SAM" id="Phobius"/>
    </source>
</evidence>
<evidence type="ECO:0000313" key="2">
    <source>
        <dbReference type="EMBL" id="ODV84627.1"/>
    </source>
</evidence>
<keyword evidence="3" id="KW-1185">Reference proteome</keyword>
<gene>
    <name evidence="2" type="ORF">CANARDRAFT_61590</name>
</gene>
<protein>
    <submittedName>
        <fullName evidence="2">Uncharacterized protein</fullName>
    </submittedName>
</protein>
<evidence type="ECO:0000313" key="3">
    <source>
        <dbReference type="Proteomes" id="UP000094801"/>
    </source>
</evidence>
<feature type="transmembrane region" description="Helical" evidence="1">
    <location>
        <begin position="74"/>
        <end position="104"/>
    </location>
</feature>
<name>A0A1E4SYQ8_9ASCO</name>
<accession>A0A1E4SYQ8</accession>
<reference evidence="3" key="1">
    <citation type="submission" date="2016-04" db="EMBL/GenBank/DDBJ databases">
        <title>Comparative genomics of biotechnologically important yeasts.</title>
        <authorList>
            <consortium name="DOE Joint Genome Institute"/>
            <person name="Riley R."/>
            <person name="Haridas S."/>
            <person name="Wolfe K.H."/>
            <person name="Lopes M.R."/>
            <person name="Hittinger C.T."/>
            <person name="Goker M."/>
            <person name="Salamov A."/>
            <person name="Wisecaver J."/>
            <person name="Long T.M."/>
            <person name="Aerts A.L."/>
            <person name="Barry K."/>
            <person name="Choi C."/>
            <person name="Clum A."/>
            <person name="Coughlan A.Y."/>
            <person name="Deshpande S."/>
            <person name="Douglass A.P."/>
            <person name="Hanson S.J."/>
            <person name="Klenk H.-P."/>
            <person name="Labutti K."/>
            <person name="Lapidus A."/>
            <person name="Lindquist E."/>
            <person name="Lipzen A."/>
            <person name="Meier-Kolthoff J.P."/>
            <person name="Ohm R.A."/>
            <person name="Otillar R.P."/>
            <person name="Pangilinan J."/>
            <person name="Peng Y."/>
            <person name="Rokas A."/>
            <person name="Rosa C.A."/>
            <person name="Scheuner C."/>
            <person name="Sibirny A.A."/>
            <person name="Slot J.C."/>
            <person name="Stielow J.B."/>
            <person name="Sun H."/>
            <person name="Kurtzman C.P."/>
            <person name="Blackwell M."/>
            <person name="Grigoriev I.V."/>
            <person name="Jeffries T.W."/>
        </authorList>
    </citation>
    <scope>NUCLEOTIDE SEQUENCE [LARGE SCALE GENOMIC DNA]</scope>
    <source>
        <strain evidence="3">NRRL YB-2248</strain>
    </source>
</reference>
<keyword evidence="1" id="KW-1133">Transmembrane helix</keyword>
<dbReference type="Proteomes" id="UP000094801">
    <property type="component" value="Unassembled WGS sequence"/>
</dbReference>
<keyword evidence="1" id="KW-0812">Transmembrane</keyword>
<dbReference type="EMBL" id="KV453856">
    <property type="protein sequence ID" value="ODV84627.1"/>
    <property type="molecule type" value="Genomic_DNA"/>
</dbReference>